<gene>
    <name evidence="2" type="ORF">H9X83_10145</name>
</gene>
<reference evidence="2 3" key="1">
    <citation type="journal article" date="2021" name="Sci. Rep.">
        <title>The distribution of antibiotic resistance genes in chicken gut microbiota commensals.</title>
        <authorList>
            <person name="Juricova H."/>
            <person name="Matiasovicova J."/>
            <person name="Kubasova T."/>
            <person name="Cejkova D."/>
            <person name="Rychlik I."/>
        </authorList>
    </citation>
    <scope>NUCLEOTIDE SEQUENCE [LARGE SCALE GENOMIC DNA]</scope>
    <source>
        <strain evidence="2 3">An431b</strain>
    </source>
</reference>
<feature type="domain" description="HTH cro/C1-type" evidence="1">
    <location>
        <begin position="17"/>
        <end position="76"/>
    </location>
</feature>
<proteinExistence type="predicted"/>
<sequence length="88" mass="10426">MKIYEYEGKKNICGENIRRIRGEKKLSQAKLSQMLQLEGIVIDRYSICRMEKGERFIADYELYKIARVLEVPMEDLFREDSEEDCAKA</sequence>
<evidence type="ECO:0000313" key="2">
    <source>
        <dbReference type="EMBL" id="MBM6878510.1"/>
    </source>
</evidence>
<dbReference type="EMBL" id="JACSNV010000015">
    <property type="protein sequence ID" value="MBM6878510.1"/>
    <property type="molecule type" value="Genomic_DNA"/>
</dbReference>
<dbReference type="CDD" id="cd00093">
    <property type="entry name" value="HTH_XRE"/>
    <property type="match status" value="1"/>
</dbReference>
<evidence type="ECO:0000259" key="1">
    <source>
        <dbReference type="PROSITE" id="PS50943"/>
    </source>
</evidence>
<name>A0ABS2GBH5_9FIRM</name>
<dbReference type="SUPFAM" id="SSF47413">
    <property type="entry name" value="lambda repressor-like DNA-binding domains"/>
    <property type="match status" value="1"/>
</dbReference>
<protein>
    <submittedName>
        <fullName evidence="2">Helix-turn-helix transcriptional regulator</fullName>
    </submittedName>
</protein>
<evidence type="ECO:0000313" key="3">
    <source>
        <dbReference type="Proteomes" id="UP000729290"/>
    </source>
</evidence>
<dbReference type="InterPro" id="IPR010982">
    <property type="entry name" value="Lambda_DNA-bd_dom_sf"/>
</dbReference>
<dbReference type="InterPro" id="IPR001387">
    <property type="entry name" value="Cro/C1-type_HTH"/>
</dbReference>
<comment type="caution">
    <text evidence="2">The sequence shown here is derived from an EMBL/GenBank/DDBJ whole genome shotgun (WGS) entry which is preliminary data.</text>
</comment>
<keyword evidence="3" id="KW-1185">Reference proteome</keyword>
<accession>A0ABS2GBH5</accession>
<dbReference type="Gene3D" id="1.10.260.40">
    <property type="entry name" value="lambda repressor-like DNA-binding domains"/>
    <property type="match status" value="1"/>
</dbReference>
<dbReference type="Pfam" id="PF01381">
    <property type="entry name" value="HTH_3"/>
    <property type="match status" value="1"/>
</dbReference>
<dbReference type="PROSITE" id="PS50943">
    <property type="entry name" value="HTH_CROC1"/>
    <property type="match status" value="1"/>
</dbReference>
<organism evidence="2 3">
    <name type="scientific">Anaerotignum lactatifermentans</name>
    <dbReference type="NCBI Taxonomy" id="160404"/>
    <lineage>
        <taxon>Bacteria</taxon>
        <taxon>Bacillati</taxon>
        <taxon>Bacillota</taxon>
        <taxon>Clostridia</taxon>
        <taxon>Lachnospirales</taxon>
        <taxon>Anaerotignaceae</taxon>
        <taxon>Anaerotignum</taxon>
    </lineage>
</organism>
<dbReference type="SMART" id="SM00530">
    <property type="entry name" value="HTH_XRE"/>
    <property type="match status" value="1"/>
</dbReference>
<dbReference type="RefSeq" id="WP_205132869.1">
    <property type="nucleotide sequence ID" value="NZ_JACSNT010000003.1"/>
</dbReference>
<dbReference type="Proteomes" id="UP000729290">
    <property type="component" value="Unassembled WGS sequence"/>
</dbReference>